<dbReference type="FunFam" id="1.20.140.40:FF:000001">
    <property type="entry name" value="Pectinesterase"/>
    <property type="match status" value="1"/>
</dbReference>
<feature type="compositionally biased region" description="Basic and acidic residues" evidence="18">
    <location>
        <begin position="11"/>
        <end position="21"/>
    </location>
</feature>
<evidence type="ECO:0000256" key="8">
    <source>
        <dbReference type="ARBA" id="ARBA00022729"/>
    </source>
</evidence>
<evidence type="ECO:0000256" key="4">
    <source>
        <dbReference type="ARBA" id="ARBA00007786"/>
    </source>
</evidence>
<evidence type="ECO:0000256" key="14">
    <source>
        <dbReference type="ARBA" id="ARBA00047928"/>
    </source>
</evidence>
<dbReference type="InterPro" id="IPR006501">
    <property type="entry name" value="Pectinesterase_inhib_dom"/>
</dbReference>
<keyword evidence="19" id="KW-1133">Transmembrane helix</keyword>
<dbReference type="Pfam" id="PF01095">
    <property type="entry name" value="Pectinesterase"/>
    <property type="match status" value="1"/>
</dbReference>
<dbReference type="GO" id="GO:0042545">
    <property type="term" value="P:cell wall modification"/>
    <property type="evidence" value="ECO:0007669"/>
    <property type="project" value="UniProtKB-UniRule"/>
</dbReference>
<proteinExistence type="inferred from homology"/>
<evidence type="ECO:0000256" key="16">
    <source>
        <dbReference type="PROSITE-ProRule" id="PRU10040"/>
    </source>
</evidence>
<comment type="similarity">
    <text evidence="4">In the C-terminal section; belongs to the pectinesterase family.</text>
</comment>
<organism evidence="21 22">
    <name type="scientific">Cuscuta epithymum</name>
    <dbReference type="NCBI Taxonomy" id="186058"/>
    <lineage>
        <taxon>Eukaryota</taxon>
        <taxon>Viridiplantae</taxon>
        <taxon>Streptophyta</taxon>
        <taxon>Embryophyta</taxon>
        <taxon>Tracheophyta</taxon>
        <taxon>Spermatophyta</taxon>
        <taxon>Magnoliopsida</taxon>
        <taxon>eudicotyledons</taxon>
        <taxon>Gunneridae</taxon>
        <taxon>Pentapetalae</taxon>
        <taxon>asterids</taxon>
        <taxon>lamiids</taxon>
        <taxon>Solanales</taxon>
        <taxon>Convolvulaceae</taxon>
        <taxon>Cuscuteae</taxon>
        <taxon>Cuscuta</taxon>
        <taxon>Cuscuta subgen. Cuscuta</taxon>
    </lineage>
</organism>
<dbReference type="PANTHER" id="PTHR31707">
    <property type="entry name" value="PECTINESTERASE"/>
    <property type="match status" value="1"/>
</dbReference>
<dbReference type="SMART" id="SM00856">
    <property type="entry name" value="PMEI"/>
    <property type="match status" value="1"/>
</dbReference>
<evidence type="ECO:0000256" key="2">
    <source>
        <dbReference type="ARBA" id="ARBA00005184"/>
    </source>
</evidence>
<evidence type="ECO:0000256" key="7">
    <source>
        <dbReference type="ARBA" id="ARBA00022525"/>
    </source>
</evidence>
<keyword evidence="8" id="KW-0732">Signal</keyword>
<comment type="similarity">
    <text evidence="3">In the N-terminal section; belongs to the PMEI family.</text>
</comment>
<sequence length="604" mass="66281">MDAPPSFKAYENVDPRKEDARRRKQKQRKTAIIIIVGVFIGLGVIAGAIAGVVIHATRNSDSSGDAAKKAPASASAVVKALCSVTQHKDSCVSSLTQVAGEAKTADPKRLFAVSLKVVGDSLTKLASKPAEWETGVNDSSTKMAFQVCREVFNDAIDRLQDSISSVGGGDDGDEKLTSSTTISDLKTWLSSSITDQETCMDALDEIKADSSTVSKVKAAMKESTEFSSNSLAIVTHILSIFGDLKIPGINRRLLASDDQNRAEGFPEWFKPADRRLLKEKKVKPDVIVDQTGATPGSVKTIMEAVNRVPAKSKTRFVIYVKAGEYVEKVELDKTKWNVMMYGDGIGKTNISGSANFIDGTPTFQTPTLIAVGKGFVAKFMTIKNTAGPEKHQAVAMRSGSDQSVFYQCAFDAFQDTLYAHSNRQFYRECDIIGTIDFIFGNAASVFQKCRIMPRQPMANQFNTITAQGKKDLNENTGISIQKCTITPFDNVTADTYLGRPWKEYSTTVIMQSIIDGFLKPEGWIAWVTGVLPPATIYYAEYQNRGLGASVGRRVKWAGYRHSLTPEEAEKYTVQNFLEGQVWMPVGYTDGLVYTIHVIIFLCYY</sequence>
<dbReference type="CDD" id="cd15798">
    <property type="entry name" value="PMEI-like_3"/>
    <property type="match status" value="1"/>
</dbReference>
<evidence type="ECO:0000256" key="11">
    <source>
        <dbReference type="ARBA" id="ARBA00023157"/>
    </source>
</evidence>
<keyword evidence="7" id="KW-0964">Secreted</keyword>
<comment type="function">
    <text evidence="15">Acts in the modification of cell walls via demethylesterification of cell wall pectin.</text>
</comment>
<dbReference type="SUPFAM" id="SSF51126">
    <property type="entry name" value="Pectin lyase-like"/>
    <property type="match status" value="1"/>
</dbReference>
<evidence type="ECO:0000256" key="18">
    <source>
        <dbReference type="SAM" id="MobiDB-lite"/>
    </source>
</evidence>
<keyword evidence="11" id="KW-1015">Disulfide bond</keyword>
<protein>
    <recommendedName>
        <fullName evidence="5 17">Pectinesterase</fullName>
        <ecNumber evidence="5 17">3.1.1.11</ecNumber>
    </recommendedName>
</protein>
<dbReference type="Pfam" id="PF04043">
    <property type="entry name" value="PMEI"/>
    <property type="match status" value="1"/>
</dbReference>
<keyword evidence="22" id="KW-1185">Reference proteome</keyword>
<keyword evidence="10 17" id="KW-0063">Aspartyl esterase</keyword>
<evidence type="ECO:0000313" key="22">
    <source>
        <dbReference type="Proteomes" id="UP001152523"/>
    </source>
</evidence>
<dbReference type="AlphaFoldDB" id="A0AAV0F479"/>
<reference evidence="21" key="1">
    <citation type="submission" date="2022-07" db="EMBL/GenBank/DDBJ databases">
        <authorList>
            <person name="Macas J."/>
            <person name="Novak P."/>
            <person name="Neumann P."/>
        </authorList>
    </citation>
    <scope>NUCLEOTIDE SEQUENCE</scope>
</reference>
<dbReference type="NCBIfam" id="TIGR01614">
    <property type="entry name" value="PME_inhib"/>
    <property type="match status" value="1"/>
</dbReference>
<dbReference type="GO" id="GO:0045490">
    <property type="term" value="P:pectin catabolic process"/>
    <property type="evidence" value="ECO:0007669"/>
    <property type="project" value="UniProtKB-UniRule"/>
</dbReference>
<feature type="transmembrane region" description="Helical" evidence="19">
    <location>
        <begin position="31"/>
        <end position="54"/>
    </location>
</feature>
<dbReference type="EMBL" id="CAMAPF010000958">
    <property type="protein sequence ID" value="CAH9130235.1"/>
    <property type="molecule type" value="Genomic_DNA"/>
</dbReference>
<keyword evidence="13" id="KW-0961">Cell wall biogenesis/degradation</keyword>
<accession>A0AAV0F479</accession>
<dbReference type="InterPro" id="IPR000070">
    <property type="entry name" value="Pectinesterase_cat"/>
</dbReference>
<dbReference type="Gene3D" id="2.160.20.10">
    <property type="entry name" value="Single-stranded right-handed beta-helix, Pectin lyase-like"/>
    <property type="match status" value="1"/>
</dbReference>
<dbReference type="InterPro" id="IPR011050">
    <property type="entry name" value="Pectin_lyase_fold/virulence"/>
</dbReference>
<evidence type="ECO:0000313" key="21">
    <source>
        <dbReference type="EMBL" id="CAH9130235.1"/>
    </source>
</evidence>
<evidence type="ECO:0000256" key="12">
    <source>
        <dbReference type="ARBA" id="ARBA00023180"/>
    </source>
</evidence>
<evidence type="ECO:0000256" key="3">
    <source>
        <dbReference type="ARBA" id="ARBA00006027"/>
    </source>
</evidence>
<evidence type="ECO:0000256" key="17">
    <source>
        <dbReference type="RuleBase" id="RU000589"/>
    </source>
</evidence>
<keyword evidence="19" id="KW-0472">Membrane</keyword>
<keyword evidence="19" id="KW-0812">Transmembrane</keyword>
<feature type="domain" description="Pectinesterase inhibitor" evidence="20">
    <location>
        <begin position="73"/>
        <end position="233"/>
    </location>
</feature>
<evidence type="ECO:0000256" key="19">
    <source>
        <dbReference type="SAM" id="Phobius"/>
    </source>
</evidence>
<evidence type="ECO:0000256" key="1">
    <source>
        <dbReference type="ARBA" id="ARBA00004191"/>
    </source>
</evidence>
<evidence type="ECO:0000256" key="13">
    <source>
        <dbReference type="ARBA" id="ARBA00023316"/>
    </source>
</evidence>
<comment type="catalytic activity">
    <reaction evidence="14 17">
        <text>[(1-&gt;4)-alpha-D-galacturonosyl methyl ester](n) + n H2O = [(1-&gt;4)-alpha-D-galacturonosyl](n) + n methanol + n H(+)</text>
        <dbReference type="Rhea" id="RHEA:22380"/>
        <dbReference type="Rhea" id="RHEA-COMP:14570"/>
        <dbReference type="Rhea" id="RHEA-COMP:14573"/>
        <dbReference type="ChEBI" id="CHEBI:15377"/>
        <dbReference type="ChEBI" id="CHEBI:15378"/>
        <dbReference type="ChEBI" id="CHEBI:17790"/>
        <dbReference type="ChEBI" id="CHEBI:140522"/>
        <dbReference type="ChEBI" id="CHEBI:140523"/>
        <dbReference type="EC" id="3.1.1.11"/>
    </reaction>
</comment>
<dbReference type="SUPFAM" id="SSF101148">
    <property type="entry name" value="Plant invertase/pectin methylesterase inhibitor"/>
    <property type="match status" value="1"/>
</dbReference>
<name>A0AAV0F479_9ASTE</name>
<dbReference type="InterPro" id="IPR035513">
    <property type="entry name" value="Invertase/methylesterase_inhib"/>
</dbReference>
<dbReference type="Gene3D" id="1.20.140.40">
    <property type="entry name" value="Invertase/pectin methylesterase inhibitor family protein"/>
    <property type="match status" value="1"/>
</dbReference>
<keyword evidence="12" id="KW-0325">Glycoprotein</keyword>
<evidence type="ECO:0000256" key="6">
    <source>
        <dbReference type="ARBA" id="ARBA00022512"/>
    </source>
</evidence>
<dbReference type="InterPro" id="IPR033131">
    <property type="entry name" value="Pectinesterase_Asp_AS"/>
</dbReference>
<comment type="pathway">
    <text evidence="2 17">Glycan metabolism; pectin degradation; 2-dehydro-3-deoxy-D-gluconate from pectin: step 1/5.</text>
</comment>
<feature type="active site" evidence="16">
    <location>
        <position position="436"/>
    </location>
</feature>
<dbReference type="Proteomes" id="UP001152523">
    <property type="component" value="Unassembled WGS sequence"/>
</dbReference>
<dbReference type="EC" id="3.1.1.11" evidence="5 17"/>
<dbReference type="PROSITE" id="PS00503">
    <property type="entry name" value="PECTINESTERASE_2"/>
    <property type="match status" value="1"/>
</dbReference>
<comment type="subcellular location">
    <subcellularLocation>
        <location evidence="1">Secreted</location>
        <location evidence="1">Cell wall</location>
    </subcellularLocation>
</comment>
<evidence type="ECO:0000256" key="9">
    <source>
        <dbReference type="ARBA" id="ARBA00022801"/>
    </source>
</evidence>
<keyword evidence="9 17" id="KW-0378">Hydrolase</keyword>
<dbReference type="GO" id="GO:0004857">
    <property type="term" value="F:enzyme inhibitor activity"/>
    <property type="evidence" value="ECO:0007669"/>
    <property type="project" value="InterPro"/>
</dbReference>
<dbReference type="InterPro" id="IPR012334">
    <property type="entry name" value="Pectin_lyas_fold"/>
</dbReference>
<feature type="region of interest" description="Disordered" evidence="18">
    <location>
        <begin position="1"/>
        <end position="24"/>
    </location>
</feature>
<comment type="caution">
    <text evidence="21">The sequence shown here is derived from an EMBL/GenBank/DDBJ whole genome shotgun (WGS) entry which is preliminary data.</text>
</comment>
<evidence type="ECO:0000256" key="5">
    <source>
        <dbReference type="ARBA" id="ARBA00013229"/>
    </source>
</evidence>
<keyword evidence="6" id="KW-0134">Cell wall</keyword>
<evidence type="ECO:0000256" key="10">
    <source>
        <dbReference type="ARBA" id="ARBA00023085"/>
    </source>
</evidence>
<evidence type="ECO:0000256" key="15">
    <source>
        <dbReference type="ARBA" id="ARBA00057335"/>
    </source>
</evidence>
<dbReference type="GO" id="GO:0030599">
    <property type="term" value="F:pectinesterase activity"/>
    <property type="evidence" value="ECO:0007669"/>
    <property type="project" value="UniProtKB-UniRule"/>
</dbReference>
<evidence type="ECO:0000259" key="20">
    <source>
        <dbReference type="SMART" id="SM00856"/>
    </source>
</evidence>
<dbReference type="FunFam" id="2.160.20.10:FF:000001">
    <property type="entry name" value="Pectinesterase"/>
    <property type="match status" value="1"/>
</dbReference>
<gene>
    <name evidence="21" type="ORF">CEPIT_LOCUS30472</name>
</gene>